<evidence type="ECO:0000313" key="1">
    <source>
        <dbReference type="EMBL" id="KLJ09251.1"/>
    </source>
</evidence>
<keyword evidence="2" id="KW-1185">Reference proteome</keyword>
<gene>
    <name evidence="1" type="ORF">EMPG_15327</name>
</gene>
<dbReference type="AlphaFoldDB" id="A0A0H1BJA6"/>
<protein>
    <submittedName>
        <fullName evidence="1">Uncharacterized protein</fullName>
    </submittedName>
</protein>
<organism evidence="1 2">
    <name type="scientific">Blastomyces silverae</name>
    <dbReference type="NCBI Taxonomy" id="2060906"/>
    <lineage>
        <taxon>Eukaryota</taxon>
        <taxon>Fungi</taxon>
        <taxon>Dikarya</taxon>
        <taxon>Ascomycota</taxon>
        <taxon>Pezizomycotina</taxon>
        <taxon>Eurotiomycetes</taxon>
        <taxon>Eurotiomycetidae</taxon>
        <taxon>Onygenales</taxon>
        <taxon>Ajellomycetaceae</taxon>
        <taxon>Blastomyces</taxon>
    </lineage>
</organism>
<evidence type="ECO:0000313" key="2">
    <source>
        <dbReference type="Proteomes" id="UP000053573"/>
    </source>
</evidence>
<dbReference type="EMBL" id="LDEV01002384">
    <property type="protein sequence ID" value="KLJ09251.1"/>
    <property type="molecule type" value="Genomic_DNA"/>
</dbReference>
<name>A0A0H1BJA6_9EURO</name>
<comment type="caution">
    <text evidence="1">The sequence shown here is derived from an EMBL/GenBank/DDBJ whole genome shotgun (WGS) entry which is preliminary data.</text>
</comment>
<accession>A0A0H1BJA6</accession>
<reference evidence="2" key="1">
    <citation type="journal article" date="2015" name="PLoS Genet.">
        <title>The dynamic genome and transcriptome of the human fungal pathogen Blastomyces and close relative Emmonsia.</title>
        <authorList>
            <person name="Munoz J.F."/>
            <person name="Gauthier G.M."/>
            <person name="Desjardins C.A."/>
            <person name="Gallo J.E."/>
            <person name="Holder J."/>
            <person name="Sullivan T.D."/>
            <person name="Marty A.J."/>
            <person name="Carmen J.C."/>
            <person name="Chen Z."/>
            <person name="Ding L."/>
            <person name="Gujja S."/>
            <person name="Magrini V."/>
            <person name="Misas E."/>
            <person name="Mitreva M."/>
            <person name="Priest M."/>
            <person name="Saif S."/>
            <person name="Whiston E.A."/>
            <person name="Young S."/>
            <person name="Zeng Q."/>
            <person name="Goldman W.E."/>
            <person name="Mardis E.R."/>
            <person name="Taylor J.W."/>
            <person name="McEwen J.G."/>
            <person name="Clay O.K."/>
            <person name="Klein B.S."/>
            <person name="Cuomo C.A."/>
        </authorList>
    </citation>
    <scope>NUCLEOTIDE SEQUENCE [LARGE SCALE GENOMIC DNA]</scope>
    <source>
        <strain evidence="2">UAMH 139</strain>
    </source>
</reference>
<dbReference type="Proteomes" id="UP000053573">
    <property type="component" value="Unassembled WGS sequence"/>
</dbReference>
<proteinExistence type="predicted"/>
<sequence>MGFWVGHASCNFHRNCHLSGFAGWPREEQAWRSNQNSHDLDSHDFSDYFRSSGRLLLPNIWHL</sequence>